<evidence type="ECO:0000313" key="2">
    <source>
        <dbReference type="EMBL" id="KAF7348984.1"/>
    </source>
</evidence>
<reference evidence="2" key="1">
    <citation type="submission" date="2020-05" db="EMBL/GenBank/DDBJ databases">
        <title>Mycena genomes resolve the evolution of fungal bioluminescence.</title>
        <authorList>
            <person name="Tsai I.J."/>
        </authorList>
    </citation>
    <scope>NUCLEOTIDE SEQUENCE</scope>
    <source>
        <strain evidence="2">CCC161011</strain>
    </source>
</reference>
<feature type="transmembrane region" description="Helical" evidence="1">
    <location>
        <begin position="98"/>
        <end position="123"/>
    </location>
</feature>
<protein>
    <submittedName>
        <fullName evidence="2">Uncharacterized protein</fullName>
    </submittedName>
</protein>
<evidence type="ECO:0000313" key="3">
    <source>
        <dbReference type="Proteomes" id="UP000620124"/>
    </source>
</evidence>
<keyword evidence="3" id="KW-1185">Reference proteome</keyword>
<name>A0A8H7CSR4_9AGAR</name>
<proteinExistence type="predicted"/>
<dbReference type="AlphaFoldDB" id="A0A8H7CSR4"/>
<feature type="transmembrane region" description="Helical" evidence="1">
    <location>
        <begin position="61"/>
        <end position="78"/>
    </location>
</feature>
<feature type="transmembrane region" description="Helical" evidence="1">
    <location>
        <begin position="227"/>
        <end position="251"/>
    </location>
</feature>
<accession>A0A8H7CSR4</accession>
<feature type="transmembrane region" description="Helical" evidence="1">
    <location>
        <begin position="27"/>
        <end position="49"/>
    </location>
</feature>
<sequence length="350" mass="38627">MSTPSTNLTSLPVPPPGTLWLAEIGPALNFLMIGATMGSALICMLLALFFFSTPSLRRKPVFILNALGLILGIGYAVAQVSQEFQNLLSPNDPLNPRVVILMGAWIVIVPALIDGILLLRIYAVYPYARTSSLKFCFFMGVPILTMIARLINAAIFLARFVKTINTSRDEYAGEALQVLAFHLPSIKIEWALQLFDDIFSSAIFLSRVYIQAMFTRERPMSQTIKSLFWISVSNFVFPVILGIAQLTTYLANPNSLTPLYIEAVNFHFTIMGVVFATLWVAEGEWAGTRSISAEQSESDRETKPSALVCVPGPLGARRRENKKRGVSISTCTDVYPESLSEESEADSTRV</sequence>
<dbReference type="OrthoDB" id="2548432at2759"/>
<feature type="transmembrane region" description="Helical" evidence="1">
    <location>
        <begin position="135"/>
        <end position="158"/>
    </location>
</feature>
<keyword evidence="1" id="KW-0472">Membrane</keyword>
<gene>
    <name evidence="2" type="ORF">MVEN_01419400</name>
</gene>
<feature type="transmembrane region" description="Helical" evidence="1">
    <location>
        <begin position="263"/>
        <end position="281"/>
    </location>
</feature>
<dbReference type="Proteomes" id="UP000620124">
    <property type="component" value="Unassembled WGS sequence"/>
</dbReference>
<evidence type="ECO:0000256" key="1">
    <source>
        <dbReference type="SAM" id="Phobius"/>
    </source>
</evidence>
<organism evidence="2 3">
    <name type="scientific">Mycena venus</name>
    <dbReference type="NCBI Taxonomy" id="2733690"/>
    <lineage>
        <taxon>Eukaryota</taxon>
        <taxon>Fungi</taxon>
        <taxon>Dikarya</taxon>
        <taxon>Basidiomycota</taxon>
        <taxon>Agaricomycotina</taxon>
        <taxon>Agaricomycetes</taxon>
        <taxon>Agaricomycetidae</taxon>
        <taxon>Agaricales</taxon>
        <taxon>Marasmiineae</taxon>
        <taxon>Mycenaceae</taxon>
        <taxon>Mycena</taxon>
    </lineage>
</organism>
<dbReference type="EMBL" id="JACAZI010000011">
    <property type="protein sequence ID" value="KAF7348984.1"/>
    <property type="molecule type" value="Genomic_DNA"/>
</dbReference>
<comment type="caution">
    <text evidence="2">The sequence shown here is derived from an EMBL/GenBank/DDBJ whole genome shotgun (WGS) entry which is preliminary data.</text>
</comment>
<keyword evidence="1" id="KW-0812">Transmembrane</keyword>
<keyword evidence="1" id="KW-1133">Transmembrane helix</keyword>
<feature type="transmembrane region" description="Helical" evidence="1">
    <location>
        <begin position="198"/>
        <end position="215"/>
    </location>
</feature>